<proteinExistence type="predicted"/>
<dbReference type="Proteomes" id="UP000515733">
    <property type="component" value="Chromosome"/>
</dbReference>
<gene>
    <name evidence="1" type="ORF">DENOEST_0093</name>
</gene>
<dbReference type="AlphaFoldDB" id="A0A6S6XRD0"/>
<sequence>MHDEHLIPVFRLIPGSKKNKHPVYVMSNGPGLLSGLYLRLFRIELGSDGSLYTGAETNATEISRGEGVVCADGSVRFSYADEVVLPLDAAKKHEYVSFHSSGKINHPAKDQMPMPEMVFKLDDSLVGTQMLCHHLIGPPGIYQPSAPPRSAADMFFAGLYGAYPNAERIPYFSVDVSRYDGDPEPILRECGKDECISFGLLTDPITPFGRRGVECQFFIRVKLLTAPSADANAWPDGHRIVHAQKT</sequence>
<name>A0A6S6XRD0_9PROT</name>
<evidence type="ECO:0000313" key="2">
    <source>
        <dbReference type="Proteomes" id="UP000515733"/>
    </source>
</evidence>
<accession>A0A6S6XRD0</accession>
<organism evidence="1 2">
    <name type="scientific">Denitratisoma oestradiolicum</name>
    <dbReference type="NCBI Taxonomy" id="311182"/>
    <lineage>
        <taxon>Bacteria</taxon>
        <taxon>Pseudomonadati</taxon>
        <taxon>Pseudomonadota</taxon>
        <taxon>Betaproteobacteria</taxon>
        <taxon>Nitrosomonadales</taxon>
        <taxon>Sterolibacteriaceae</taxon>
        <taxon>Denitratisoma</taxon>
    </lineage>
</organism>
<dbReference type="RefSeq" id="WP_145770234.1">
    <property type="nucleotide sequence ID" value="NZ_LR778301.1"/>
</dbReference>
<keyword evidence="2" id="KW-1185">Reference proteome</keyword>
<protein>
    <submittedName>
        <fullName evidence="1">Uncharacterized protein</fullName>
    </submittedName>
</protein>
<evidence type="ECO:0000313" key="1">
    <source>
        <dbReference type="EMBL" id="CAB1367265.1"/>
    </source>
</evidence>
<dbReference type="KEGG" id="doe:DENOEST_0093"/>
<dbReference type="EMBL" id="LR778301">
    <property type="protein sequence ID" value="CAB1367265.1"/>
    <property type="molecule type" value="Genomic_DNA"/>
</dbReference>
<reference evidence="1 2" key="1">
    <citation type="submission" date="2020-03" db="EMBL/GenBank/DDBJ databases">
        <authorList>
            <consortium name="Genoscope - CEA"/>
            <person name="William W."/>
        </authorList>
    </citation>
    <scope>NUCLEOTIDE SEQUENCE [LARGE SCALE GENOMIC DNA]</scope>
    <source>
        <strain evidence="2">DSM 16959</strain>
    </source>
</reference>